<dbReference type="OrthoDB" id="256347at2157"/>
<feature type="domain" description="Glycosyl hydrolases family 2 sugar binding" evidence="6">
    <location>
        <begin position="12"/>
        <end position="160"/>
    </location>
</feature>
<dbReference type="InterPro" id="IPR051913">
    <property type="entry name" value="GH2_Domain-Containing"/>
</dbReference>
<evidence type="ECO:0000259" key="6">
    <source>
        <dbReference type="Pfam" id="PF02837"/>
    </source>
</evidence>
<dbReference type="Pfam" id="PF02836">
    <property type="entry name" value="Glyco_hydro_2_C"/>
    <property type="match status" value="1"/>
</dbReference>
<dbReference type="AlphaFoldDB" id="M0M0X4"/>
<dbReference type="RefSeq" id="WP_007693910.1">
    <property type="nucleotide sequence ID" value="NZ_AJRK01000427.1"/>
</dbReference>
<evidence type="ECO:0000313" key="7">
    <source>
        <dbReference type="EMBL" id="EMA38005.1"/>
    </source>
</evidence>
<dbReference type="PATRIC" id="fig|1132509.6.peg.2537"/>
<dbReference type="PANTHER" id="PTHR42732">
    <property type="entry name" value="BETA-GALACTOSIDASE"/>
    <property type="match status" value="1"/>
</dbReference>
<evidence type="ECO:0000313" key="8">
    <source>
        <dbReference type="Proteomes" id="UP000011566"/>
    </source>
</evidence>
<dbReference type="InterPro" id="IPR017853">
    <property type="entry name" value="GH"/>
</dbReference>
<evidence type="ECO:0000259" key="5">
    <source>
        <dbReference type="Pfam" id="PF02836"/>
    </source>
</evidence>
<dbReference type="Gene3D" id="2.60.120.260">
    <property type="entry name" value="Galactose-binding domain-like"/>
    <property type="match status" value="1"/>
</dbReference>
<sequence length="903" mass="100072">MNAFDRPAAVDLSGEWTFTTDPDDVGIAEHWYERDESLPNSRGVTVPHAWQEHDDLREYTGVAWYRRTVTLDGFDDRVRLRFGAVDYRATVWVNGVEVGSNEGGYLPFAFDVTEAVVPGENVVAVRVADPDDLREIPHGKQGYPWYTRVSGIWQPVDITTVPETRIADLRVTPDLDADAARVDVDIANIDRGADLRLRIRVTQDGTTLGTDELPVGSETVSTVVSLTDPAYWTPDDPELCDVEVSLLTDGGSGDAGIDEGDKTVVDRLTDYFGMRSVSVENGEWYLNGEVLRVRGALDQAYYPDTLYRPADLDTYREEIATAKELGFNMLRKHIKPAHPRFVELADRMGILVWEEPANADVDTDASRRRVREAFEGLVARDYNSPSVVVWSLYNEEWGFGIDQHDFPDRDDPVRLWNDSEKQSYLADYYREARDLDPTRLVCDNSGWAHVATDLNDYHEYFVVPDRNEAWRDRLDDLLSDPAGNYAATGDGPAPEEVPTVVSEFGTWGLPELSSLRAHYGGDPDWFDHEFLSGLKRPAGVEERFEDSALSDVYDGLDDLAADWQRRAFASVAGTVADMRLEDEVSGYVLTEFTDIEWEFNGVLDYLREGKASVDRLAAANGRTMVRLEPDTWTLRTGDRFVADLAVANDGPEPLETAVEWTAFGESGREPVRVDPAGTTRLDGVIDLRVPKTGTGDEEVSTETATADLVDTPAHWESEVTVVGGGEGGADTRVFAPTEAEAIRSTLTDAGYDPLGAAADADTLVTTDFDERARAFATDGGHVVLLPRPDGSMADSVRDAFPIRELPERESWNLCASFVYQTLFDGVKRVPGWAFEGLYPYAYVTPTADGDSVHSGYVEGWLSEPGATVLERDDDDGRVTVCTLRVTGSENRPMSGAIVRRLVD</sequence>
<dbReference type="InterPro" id="IPR006102">
    <property type="entry name" value="Ig-like_GH2"/>
</dbReference>
<reference evidence="7 8" key="1">
    <citation type="journal article" date="2014" name="PLoS Genet.">
        <title>Phylogenetically driven sequencing of extremely halophilic archaea reveals strategies for static and dynamic osmo-response.</title>
        <authorList>
            <person name="Becker E.A."/>
            <person name="Seitzer P.M."/>
            <person name="Tritt A."/>
            <person name="Larsen D."/>
            <person name="Krusor M."/>
            <person name="Yao A.I."/>
            <person name="Wu D."/>
            <person name="Madern D."/>
            <person name="Eisen J.A."/>
            <person name="Darling A.E."/>
            <person name="Facciotti M.T."/>
        </authorList>
    </citation>
    <scope>NUCLEOTIDE SEQUENCE [LARGE SCALE GENOMIC DNA]</scope>
    <source>
        <strain evidence="7 8">100A6</strain>
    </source>
</reference>
<dbReference type="eggNOG" id="arCOG07337">
    <property type="taxonomic scope" value="Archaea"/>
</dbReference>
<dbReference type="Pfam" id="PF00703">
    <property type="entry name" value="Glyco_hydro_2"/>
    <property type="match status" value="1"/>
</dbReference>
<keyword evidence="3" id="KW-0326">Glycosidase</keyword>
<evidence type="ECO:0000256" key="2">
    <source>
        <dbReference type="ARBA" id="ARBA00022801"/>
    </source>
</evidence>
<gene>
    <name evidence="7" type="ORF">C447_11230</name>
</gene>
<dbReference type="SUPFAM" id="SSF49303">
    <property type="entry name" value="beta-Galactosidase/glucuronidase domain"/>
    <property type="match status" value="1"/>
</dbReference>
<feature type="domain" description="Glycoside hydrolase family 2 catalytic" evidence="5">
    <location>
        <begin position="277"/>
        <end position="457"/>
    </location>
</feature>
<dbReference type="EMBL" id="AOMB01000032">
    <property type="protein sequence ID" value="EMA38005.1"/>
    <property type="molecule type" value="Genomic_DNA"/>
</dbReference>
<dbReference type="SUPFAM" id="SSF51445">
    <property type="entry name" value="(Trans)glycosidases"/>
    <property type="match status" value="1"/>
</dbReference>
<dbReference type="Proteomes" id="UP000011566">
    <property type="component" value="Unassembled WGS sequence"/>
</dbReference>
<dbReference type="GO" id="GO:0005975">
    <property type="term" value="P:carbohydrate metabolic process"/>
    <property type="evidence" value="ECO:0007669"/>
    <property type="project" value="InterPro"/>
</dbReference>
<proteinExistence type="inferred from homology"/>
<dbReference type="GO" id="GO:0004553">
    <property type="term" value="F:hydrolase activity, hydrolyzing O-glycosyl compounds"/>
    <property type="evidence" value="ECO:0007669"/>
    <property type="project" value="InterPro"/>
</dbReference>
<feature type="domain" description="Glycoside hydrolase family 2 immunoglobulin-like beta-sandwich" evidence="4">
    <location>
        <begin position="164"/>
        <end position="275"/>
    </location>
</feature>
<accession>M0M0X4</accession>
<dbReference type="Gene3D" id="3.20.20.80">
    <property type="entry name" value="Glycosidases"/>
    <property type="match status" value="1"/>
</dbReference>
<evidence type="ECO:0000256" key="1">
    <source>
        <dbReference type="ARBA" id="ARBA00007401"/>
    </source>
</evidence>
<dbReference type="PANTHER" id="PTHR42732:SF3">
    <property type="entry name" value="HYDROLASE"/>
    <property type="match status" value="1"/>
</dbReference>
<dbReference type="InterPro" id="IPR013783">
    <property type="entry name" value="Ig-like_fold"/>
</dbReference>
<comment type="similarity">
    <text evidence="1">Belongs to the glycosyl hydrolase 2 family.</text>
</comment>
<protein>
    <submittedName>
        <fullName evidence="7">Beta-galactosidase</fullName>
    </submittedName>
</protein>
<dbReference type="InterPro" id="IPR008979">
    <property type="entry name" value="Galactose-bd-like_sf"/>
</dbReference>
<evidence type="ECO:0000256" key="3">
    <source>
        <dbReference type="ARBA" id="ARBA00023295"/>
    </source>
</evidence>
<keyword evidence="8" id="KW-1185">Reference proteome</keyword>
<dbReference type="InterPro" id="IPR006104">
    <property type="entry name" value="Glyco_hydro_2_N"/>
</dbReference>
<comment type="caution">
    <text evidence="7">The sequence shown here is derived from an EMBL/GenBank/DDBJ whole genome shotgun (WGS) entry which is preliminary data.</text>
</comment>
<dbReference type="Gene3D" id="2.60.40.10">
    <property type="entry name" value="Immunoglobulins"/>
    <property type="match status" value="1"/>
</dbReference>
<name>M0M0X4_9EURY</name>
<evidence type="ECO:0000259" key="4">
    <source>
        <dbReference type="Pfam" id="PF00703"/>
    </source>
</evidence>
<dbReference type="InterPro" id="IPR036156">
    <property type="entry name" value="Beta-gal/glucu_dom_sf"/>
</dbReference>
<dbReference type="Pfam" id="PF02837">
    <property type="entry name" value="Glyco_hydro_2_N"/>
    <property type="match status" value="1"/>
</dbReference>
<dbReference type="InterPro" id="IPR006103">
    <property type="entry name" value="Glyco_hydro_2_cat"/>
</dbReference>
<dbReference type="SUPFAM" id="SSF49785">
    <property type="entry name" value="Galactose-binding domain-like"/>
    <property type="match status" value="1"/>
</dbReference>
<organism evidence="7 8">
    <name type="scientific">Halococcus hamelinensis 100A6</name>
    <dbReference type="NCBI Taxonomy" id="1132509"/>
    <lineage>
        <taxon>Archaea</taxon>
        <taxon>Methanobacteriati</taxon>
        <taxon>Methanobacteriota</taxon>
        <taxon>Stenosarchaea group</taxon>
        <taxon>Halobacteria</taxon>
        <taxon>Halobacteriales</taxon>
        <taxon>Halococcaceae</taxon>
        <taxon>Halococcus</taxon>
    </lineage>
</organism>
<keyword evidence="2" id="KW-0378">Hydrolase</keyword>